<dbReference type="GO" id="GO:0003746">
    <property type="term" value="F:translation elongation factor activity"/>
    <property type="evidence" value="ECO:0007669"/>
    <property type="project" value="UniProtKB-KW"/>
</dbReference>
<dbReference type="InterPro" id="IPR032859">
    <property type="entry name" value="KH_dom-like"/>
</dbReference>
<dbReference type="EMBL" id="JGZD01000009">
    <property type="protein sequence ID" value="KFI72627.1"/>
    <property type="molecule type" value="Genomic_DNA"/>
</dbReference>
<proteinExistence type="predicted"/>
<evidence type="ECO:0000256" key="2">
    <source>
        <dbReference type="ARBA" id="ARBA00022737"/>
    </source>
</evidence>
<feature type="domain" description="GTPase Der C-terminal KH-domain-like" evidence="5">
    <location>
        <begin position="28"/>
        <end position="104"/>
    </location>
</feature>
<dbReference type="AlphaFoldDB" id="A0A087BNM7"/>
<keyword evidence="2" id="KW-0677">Repeat</keyword>
<evidence type="ECO:0000256" key="1">
    <source>
        <dbReference type="ARBA" id="ARBA00022517"/>
    </source>
</evidence>
<evidence type="ECO:0000313" key="7">
    <source>
        <dbReference type="Proteomes" id="UP000029014"/>
    </source>
</evidence>
<dbReference type="GO" id="GO:0005525">
    <property type="term" value="F:GTP binding"/>
    <property type="evidence" value="ECO:0007669"/>
    <property type="project" value="UniProtKB-KW"/>
</dbReference>
<keyword evidence="3" id="KW-0547">Nucleotide-binding</keyword>
<dbReference type="PANTHER" id="PTHR43834">
    <property type="entry name" value="GTPASE DER"/>
    <property type="match status" value="1"/>
</dbReference>
<dbReference type="InterPro" id="IPR027417">
    <property type="entry name" value="P-loop_NTPase"/>
</dbReference>
<dbReference type="Pfam" id="PF14714">
    <property type="entry name" value="KH_dom-like"/>
    <property type="match status" value="1"/>
</dbReference>
<dbReference type="SUPFAM" id="SSF52540">
    <property type="entry name" value="P-loop containing nucleoside triphosphate hydrolases"/>
    <property type="match status" value="1"/>
</dbReference>
<dbReference type="GO" id="GO:0042254">
    <property type="term" value="P:ribosome biogenesis"/>
    <property type="evidence" value="ECO:0007669"/>
    <property type="project" value="UniProtKB-KW"/>
</dbReference>
<comment type="caution">
    <text evidence="6">The sequence shown here is derived from an EMBL/GenBank/DDBJ whole genome shotgun (WGS) entry which is preliminary data.</text>
</comment>
<keyword evidence="1" id="KW-0690">Ribosome biogenesis</keyword>
<keyword evidence="6" id="KW-0648">Protein biosynthesis</keyword>
<keyword evidence="7" id="KW-1185">Reference proteome</keyword>
<keyword evidence="4" id="KW-0342">GTP-binding</keyword>
<name>A0A087BNM7_9BIFI</name>
<organism evidence="6 7">
    <name type="scientific">Bifidobacterium minimum</name>
    <dbReference type="NCBI Taxonomy" id="1693"/>
    <lineage>
        <taxon>Bacteria</taxon>
        <taxon>Bacillati</taxon>
        <taxon>Actinomycetota</taxon>
        <taxon>Actinomycetes</taxon>
        <taxon>Bifidobacteriales</taxon>
        <taxon>Bifidobacteriaceae</taxon>
        <taxon>Bifidobacterium</taxon>
    </lineage>
</organism>
<dbReference type="InterPro" id="IPR015946">
    <property type="entry name" value="KH_dom-like_a/b"/>
</dbReference>
<dbReference type="STRING" id="1693.BMIN_0525"/>
<accession>A0A087BNM7</accession>
<evidence type="ECO:0000259" key="5">
    <source>
        <dbReference type="Pfam" id="PF14714"/>
    </source>
</evidence>
<dbReference type="Gene3D" id="3.30.300.20">
    <property type="match status" value="1"/>
</dbReference>
<evidence type="ECO:0000256" key="3">
    <source>
        <dbReference type="ARBA" id="ARBA00022741"/>
    </source>
</evidence>
<dbReference type="GO" id="GO:0043022">
    <property type="term" value="F:ribosome binding"/>
    <property type="evidence" value="ECO:0007669"/>
    <property type="project" value="TreeGrafter"/>
</dbReference>
<reference evidence="6 7" key="1">
    <citation type="submission" date="2014-03" db="EMBL/GenBank/DDBJ databases">
        <title>Genomics of Bifidobacteria.</title>
        <authorList>
            <person name="Ventura M."/>
            <person name="Milani C."/>
            <person name="Lugli G.A."/>
        </authorList>
    </citation>
    <scope>NUCLEOTIDE SEQUENCE [LARGE SCALE GENOMIC DNA]</scope>
    <source>
        <strain evidence="6 7">LMG 11592</strain>
    </source>
</reference>
<sequence length="113" mass="12961">MNLSAKTGWHTNRLADAMRKALSSWDQRVPTGKLNAFLGQLQSAHPHPLRGGKQARILFATQASTRPPRFVIFATGFLEHGYRRFIERSLREEFGFEGTPLQISVTVREKRRR</sequence>
<dbReference type="FunFam" id="3.30.300.20:FF:000004">
    <property type="entry name" value="GTPase Der"/>
    <property type="match status" value="1"/>
</dbReference>
<gene>
    <name evidence="6" type="ORF">BMIN_0525</name>
</gene>
<keyword evidence="6" id="KW-0251">Elongation factor</keyword>
<evidence type="ECO:0000313" key="6">
    <source>
        <dbReference type="EMBL" id="KFI72627.1"/>
    </source>
</evidence>
<dbReference type="eggNOG" id="COG1160">
    <property type="taxonomic scope" value="Bacteria"/>
</dbReference>
<dbReference type="Proteomes" id="UP000029014">
    <property type="component" value="Unassembled WGS sequence"/>
</dbReference>
<dbReference type="PANTHER" id="PTHR43834:SF6">
    <property type="entry name" value="GTPASE DER"/>
    <property type="match status" value="1"/>
</dbReference>
<evidence type="ECO:0000256" key="4">
    <source>
        <dbReference type="ARBA" id="ARBA00023134"/>
    </source>
</evidence>
<protein>
    <submittedName>
        <fullName evidence="6">Elongation factor Tu GTP binding domain protein</fullName>
    </submittedName>
</protein>